<evidence type="ECO:0000313" key="4">
    <source>
        <dbReference type="Proteomes" id="UP000095751"/>
    </source>
</evidence>
<feature type="region of interest" description="Disordered" evidence="2">
    <location>
        <begin position="497"/>
        <end position="557"/>
    </location>
</feature>
<dbReference type="AlphaFoldDB" id="A0A1E7FGC1"/>
<feature type="coiled-coil region" evidence="1">
    <location>
        <begin position="241"/>
        <end position="275"/>
    </location>
</feature>
<feature type="compositionally biased region" description="Polar residues" evidence="2">
    <location>
        <begin position="83"/>
        <end position="94"/>
    </location>
</feature>
<dbReference type="OrthoDB" id="48747at2759"/>
<sequence>MKTSADISWTSSVAHPSGDDSSVEHKNSSSRRSLQLAEDASINMNDGDGDGDGNGGDRNDSGTDGSSFPPQNSVSKSFSSTSNMTITANNTNSDSNKKRRIGEQMSSTKASSSHPSSSWQDFCRKGARFKILLDDALVKVASSAIDPSSSQQQKQQQQSSEEGEDVGVLLNARVDVNKNNTNGSNRLLQKIFEGKQIECLLLQQKVDSQHSEMTQLQAIVDDLRESKMQQAAAETRIRIALKQASQNATTAREEANEAEANAAALVAKVEAFETVVVETKRASMLLLKEQEEIGVGVEGMELEFVQAQADLARSNANKQKMQQEQRKLNRRLLRMKDRMDDAQDSLEHEQNEKLLVVRKSKELEATLQIQENRSKRLQDELNSTQALLVEATSSFAESRASFDGCKQALDRMSEANQHLHQQLQESQTMLQKEKASHQLELTRTLKDYQATLLQVNDQKDLFQKLKLEKLAGDKEKKSLSSKICSLERRLQDSTNLITTPSVFPSTPKNNSNNNNTVGTANDTINSIRGGTSNDEGSNRQHSNTGRGFTIPRLGGKENESTSMKCAICRASSSGLMRKCQCGRKDCFHRAHATCCNRISSHTPSFGQLLVLCSTTGVSSSSSNNMGSSNPTAITPKKMKISYS</sequence>
<dbReference type="Proteomes" id="UP000095751">
    <property type="component" value="Unassembled WGS sequence"/>
</dbReference>
<feature type="region of interest" description="Disordered" evidence="2">
    <location>
        <begin position="1"/>
        <end position="119"/>
    </location>
</feature>
<dbReference type="KEGG" id="fcy:FRACYDRAFT_237598"/>
<evidence type="ECO:0000256" key="1">
    <source>
        <dbReference type="SAM" id="Coils"/>
    </source>
</evidence>
<evidence type="ECO:0000313" key="3">
    <source>
        <dbReference type="EMBL" id="OEU17184.1"/>
    </source>
</evidence>
<feature type="coiled-coil region" evidence="1">
    <location>
        <begin position="304"/>
        <end position="425"/>
    </location>
</feature>
<evidence type="ECO:0000256" key="2">
    <source>
        <dbReference type="SAM" id="MobiDB-lite"/>
    </source>
</evidence>
<feature type="compositionally biased region" description="Low complexity" evidence="2">
    <location>
        <begin position="62"/>
        <end position="82"/>
    </location>
</feature>
<dbReference type="InParanoid" id="A0A1E7FGC1"/>
<feature type="compositionally biased region" description="Low complexity" evidence="2">
    <location>
        <begin position="148"/>
        <end position="160"/>
    </location>
</feature>
<accession>A0A1E7FGC1</accession>
<keyword evidence="4" id="KW-1185">Reference proteome</keyword>
<keyword evidence="1" id="KW-0175">Coiled coil</keyword>
<feature type="region of interest" description="Disordered" evidence="2">
    <location>
        <begin position="144"/>
        <end position="165"/>
    </location>
</feature>
<reference evidence="3 4" key="1">
    <citation type="submission" date="2016-09" db="EMBL/GenBank/DDBJ databases">
        <title>Extensive genetic diversity and differential bi-allelic expression allows diatom success in the polar Southern Ocean.</title>
        <authorList>
            <consortium name="DOE Joint Genome Institute"/>
            <person name="Mock T."/>
            <person name="Otillar R.P."/>
            <person name="Strauss J."/>
            <person name="Dupont C."/>
            <person name="Frickenhaus S."/>
            <person name="Maumus F."/>
            <person name="Mcmullan M."/>
            <person name="Sanges R."/>
            <person name="Schmutz J."/>
            <person name="Toseland A."/>
            <person name="Valas R."/>
            <person name="Veluchamy A."/>
            <person name="Ward B.J."/>
            <person name="Allen A."/>
            <person name="Barry K."/>
            <person name="Falciatore A."/>
            <person name="Ferrante M."/>
            <person name="Fortunato A.E."/>
            <person name="Gloeckner G."/>
            <person name="Gruber A."/>
            <person name="Hipkin R."/>
            <person name="Janech M."/>
            <person name="Kroth P."/>
            <person name="Leese F."/>
            <person name="Lindquist E."/>
            <person name="Lyon B.R."/>
            <person name="Martin J."/>
            <person name="Mayer C."/>
            <person name="Parker M."/>
            <person name="Quesneville H."/>
            <person name="Raymond J."/>
            <person name="Uhlig C."/>
            <person name="Valentin K.U."/>
            <person name="Worden A.Z."/>
            <person name="Armbrust E.V."/>
            <person name="Bowler C."/>
            <person name="Green B."/>
            <person name="Moulton V."/>
            <person name="Van Oosterhout C."/>
            <person name="Grigoriev I."/>
        </authorList>
    </citation>
    <scope>NUCLEOTIDE SEQUENCE [LARGE SCALE GENOMIC DNA]</scope>
    <source>
        <strain evidence="3 4">CCMP1102</strain>
    </source>
</reference>
<feature type="compositionally biased region" description="Polar residues" evidence="2">
    <location>
        <begin position="1"/>
        <end position="14"/>
    </location>
</feature>
<proteinExistence type="predicted"/>
<gene>
    <name evidence="3" type="ORF">FRACYDRAFT_237598</name>
</gene>
<name>A0A1E7FGC1_9STRA</name>
<protein>
    <submittedName>
        <fullName evidence="3">Uncharacterized protein</fullName>
    </submittedName>
</protein>
<feature type="compositionally biased region" description="Polar residues" evidence="2">
    <location>
        <begin position="497"/>
        <end position="508"/>
    </location>
</feature>
<feature type="compositionally biased region" description="Low complexity" evidence="2">
    <location>
        <begin position="106"/>
        <end position="118"/>
    </location>
</feature>
<organism evidence="3 4">
    <name type="scientific">Fragilariopsis cylindrus CCMP1102</name>
    <dbReference type="NCBI Taxonomy" id="635003"/>
    <lineage>
        <taxon>Eukaryota</taxon>
        <taxon>Sar</taxon>
        <taxon>Stramenopiles</taxon>
        <taxon>Ochrophyta</taxon>
        <taxon>Bacillariophyta</taxon>
        <taxon>Bacillariophyceae</taxon>
        <taxon>Bacillariophycidae</taxon>
        <taxon>Bacillariales</taxon>
        <taxon>Bacillariaceae</taxon>
        <taxon>Fragilariopsis</taxon>
    </lineage>
</organism>
<dbReference type="EMBL" id="KV784357">
    <property type="protein sequence ID" value="OEU17184.1"/>
    <property type="molecule type" value="Genomic_DNA"/>
</dbReference>
<feature type="compositionally biased region" description="Polar residues" evidence="2">
    <location>
        <begin position="516"/>
        <end position="546"/>
    </location>
</feature>